<dbReference type="AlphaFoldDB" id="A0A3B7MN61"/>
<dbReference type="EMBL" id="CP032157">
    <property type="protein sequence ID" value="AXY75902.1"/>
    <property type="molecule type" value="Genomic_DNA"/>
</dbReference>
<gene>
    <name evidence="1" type="ORF">D3H65_18795</name>
</gene>
<reference evidence="1 2" key="1">
    <citation type="submission" date="2018-09" db="EMBL/GenBank/DDBJ databases">
        <title>Genome sequencing of strain 6GH32-13.</title>
        <authorList>
            <person name="Weon H.-Y."/>
            <person name="Heo J."/>
            <person name="Kwon S.-W."/>
        </authorList>
    </citation>
    <scope>NUCLEOTIDE SEQUENCE [LARGE SCALE GENOMIC DNA]</scope>
    <source>
        <strain evidence="1 2">5GH32-13</strain>
    </source>
</reference>
<keyword evidence="2" id="KW-1185">Reference proteome</keyword>
<evidence type="ECO:0000313" key="2">
    <source>
        <dbReference type="Proteomes" id="UP000263900"/>
    </source>
</evidence>
<evidence type="ECO:0000313" key="1">
    <source>
        <dbReference type="EMBL" id="AXY75902.1"/>
    </source>
</evidence>
<proteinExistence type="predicted"/>
<protein>
    <submittedName>
        <fullName evidence="1">Uncharacterized protein</fullName>
    </submittedName>
</protein>
<sequence>MNLSKVGRLPKAAHLLSKKKHPFLLIQVRFTQKKKLLHGAALKFFTVGRQTFLLNLLSLIRVHRILNVLAIIDIGRGFPSRRLHAIHQVFPGMVGSGGDPVWPA</sequence>
<dbReference type="Proteomes" id="UP000263900">
    <property type="component" value="Chromosome"/>
</dbReference>
<name>A0A3B7MN61_9BACT</name>
<dbReference type="KEGG" id="pseg:D3H65_18795"/>
<accession>A0A3B7MN61</accession>
<organism evidence="1 2">
    <name type="scientific">Paraflavitalea soli</name>
    <dbReference type="NCBI Taxonomy" id="2315862"/>
    <lineage>
        <taxon>Bacteria</taxon>
        <taxon>Pseudomonadati</taxon>
        <taxon>Bacteroidota</taxon>
        <taxon>Chitinophagia</taxon>
        <taxon>Chitinophagales</taxon>
        <taxon>Chitinophagaceae</taxon>
        <taxon>Paraflavitalea</taxon>
    </lineage>
</organism>